<dbReference type="Gene3D" id="2.120.10.30">
    <property type="entry name" value="TolB, C-terminal domain"/>
    <property type="match status" value="1"/>
</dbReference>
<sequence length="288" mass="32130">MKLKLLLTAGSVLRDEESIAYSEPNSINIKPFTPELMVSLITLGTPKANPKGDTIIYTSREYFPSDNISITSVLSRPLNHDKVTNHTSIIGKPISNFSWLDDETILFTDKTAILSYNVRGKQEPKVWYNSTLEIDSFKYEPRGNALVFSSMVGSPDPDKRFDNALVYDELLMRHWDHWNTPYKSHLFTLNISPNGQVTGEPKDLLKDSDLESPVEYSGGPADYVISPDGKWISFGAKKPGRDQAWETEQNIHLAAFDGSGAITRLTLGNVGAATQPIFSPDGKYLSWL</sequence>
<dbReference type="OrthoDB" id="416344at2759"/>
<protein>
    <recommendedName>
        <fullName evidence="3">Tricorn protease N-terminal domain-containing protein</fullName>
    </recommendedName>
</protein>
<dbReference type="Proteomes" id="UP000070444">
    <property type="component" value="Unassembled WGS sequence"/>
</dbReference>
<accession>A0A137P1X5</accession>
<evidence type="ECO:0008006" key="3">
    <source>
        <dbReference type="Google" id="ProtNLM"/>
    </source>
</evidence>
<dbReference type="AlphaFoldDB" id="A0A137P1X5"/>
<dbReference type="SUPFAM" id="SSF69304">
    <property type="entry name" value="Tricorn protease N-terminal domain"/>
    <property type="match status" value="1"/>
</dbReference>
<dbReference type="EMBL" id="KQ964554">
    <property type="protein sequence ID" value="KXN68958.1"/>
    <property type="molecule type" value="Genomic_DNA"/>
</dbReference>
<gene>
    <name evidence="1" type="ORF">CONCODRAFT_8711</name>
</gene>
<dbReference type="InterPro" id="IPR011042">
    <property type="entry name" value="6-blade_b-propeller_TolB-like"/>
</dbReference>
<keyword evidence="2" id="KW-1185">Reference proteome</keyword>
<organism evidence="1 2">
    <name type="scientific">Conidiobolus coronatus (strain ATCC 28846 / CBS 209.66 / NRRL 28638)</name>
    <name type="common">Delacroixia coronata</name>
    <dbReference type="NCBI Taxonomy" id="796925"/>
    <lineage>
        <taxon>Eukaryota</taxon>
        <taxon>Fungi</taxon>
        <taxon>Fungi incertae sedis</taxon>
        <taxon>Zoopagomycota</taxon>
        <taxon>Entomophthoromycotina</taxon>
        <taxon>Entomophthoromycetes</taxon>
        <taxon>Entomophthorales</taxon>
        <taxon>Ancylistaceae</taxon>
        <taxon>Conidiobolus</taxon>
    </lineage>
</organism>
<dbReference type="InterPro" id="IPR011659">
    <property type="entry name" value="WD40"/>
</dbReference>
<proteinExistence type="predicted"/>
<name>A0A137P1X5_CONC2</name>
<feature type="non-terminal residue" evidence="1">
    <location>
        <position position="288"/>
    </location>
</feature>
<evidence type="ECO:0000313" key="2">
    <source>
        <dbReference type="Proteomes" id="UP000070444"/>
    </source>
</evidence>
<dbReference type="STRING" id="796925.A0A137P1X5"/>
<evidence type="ECO:0000313" key="1">
    <source>
        <dbReference type="EMBL" id="KXN68958.1"/>
    </source>
</evidence>
<reference evidence="1 2" key="1">
    <citation type="journal article" date="2015" name="Genome Biol. Evol.">
        <title>Phylogenomic analyses indicate that early fungi evolved digesting cell walls of algal ancestors of land plants.</title>
        <authorList>
            <person name="Chang Y."/>
            <person name="Wang S."/>
            <person name="Sekimoto S."/>
            <person name="Aerts A.L."/>
            <person name="Choi C."/>
            <person name="Clum A."/>
            <person name="LaButti K.M."/>
            <person name="Lindquist E.A."/>
            <person name="Yee Ngan C."/>
            <person name="Ohm R.A."/>
            <person name="Salamov A.A."/>
            <person name="Grigoriev I.V."/>
            <person name="Spatafora J.W."/>
            <person name="Berbee M.L."/>
        </authorList>
    </citation>
    <scope>NUCLEOTIDE SEQUENCE [LARGE SCALE GENOMIC DNA]</scope>
    <source>
        <strain evidence="1 2">NRRL 28638</strain>
    </source>
</reference>
<dbReference type="Pfam" id="PF07676">
    <property type="entry name" value="PD40"/>
    <property type="match status" value="1"/>
</dbReference>